<evidence type="ECO:0000259" key="3">
    <source>
        <dbReference type="Pfam" id="PF14242"/>
    </source>
</evidence>
<evidence type="ECO:0000256" key="2">
    <source>
        <dbReference type="SAM" id="Phobius"/>
    </source>
</evidence>
<keyword evidence="2" id="KW-1133">Transmembrane helix</keyword>
<feature type="transmembrane region" description="Helical" evidence="2">
    <location>
        <begin position="54"/>
        <end position="81"/>
    </location>
</feature>
<keyword evidence="2" id="KW-0472">Membrane</keyword>
<sequence>MDEKQNDGEKTWYEEFSVSGSELLDKVKDLVHEGNVRRLYIKNSDGRTLLEIPLTAGVAITAVTAVFAPVLVAVGAVAALLTKVTLGVEREGEAAPDPADPAPAGPDAPGLPGVDPAPDEDAR</sequence>
<accession>A0ABS7SCU5</accession>
<feature type="region of interest" description="Disordered" evidence="1">
    <location>
        <begin position="90"/>
        <end position="123"/>
    </location>
</feature>
<name>A0ABS7SCU5_9MICO</name>
<feature type="domain" description="DUF4342" evidence="3">
    <location>
        <begin position="9"/>
        <end position="90"/>
    </location>
</feature>
<dbReference type="InterPro" id="IPR025642">
    <property type="entry name" value="DUF4342"/>
</dbReference>
<dbReference type="Proteomes" id="UP000826651">
    <property type="component" value="Unassembled WGS sequence"/>
</dbReference>
<evidence type="ECO:0000256" key="1">
    <source>
        <dbReference type="SAM" id="MobiDB-lite"/>
    </source>
</evidence>
<feature type="compositionally biased region" description="Low complexity" evidence="1">
    <location>
        <begin position="107"/>
        <end position="116"/>
    </location>
</feature>
<organism evidence="4 5">
    <name type="scientific">Occultella gossypii</name>
    <dbReference type="NCBI Taxonomy" id="2800820"/>
    <lineage>
        <taxon>Bacteria</taxon>
        <taxon>Bacillati</taxon>
        <taxon>Actinomycetota</taxon>
        <taxon>Actinomycetes</taxon>
        <taxon>Micrococcales</taxon>
        <taxon>Ruaniaceae</taxon>
        <taxon>Occultella</taxon>
    </lineage>
</organism>
<evidence type="ECO:0000313" key="4">
    <source>
        <dbReference type="EMBL" id="MBZ2197575.1"/>
    </source>
</evidence>
<dbReference type="Pfam" id="PF14242">
    <property type="entry name" value="DUF4342"/>
    <property type="match status" value="1"/>
</dbReference>
<keyword evidence="5" id="KW-1185">Reference proteome</keyword>
<dbReference type="EMBL" id="JAGSHT010000014">
    <property type="protein sequence ID" value="MBZ2197575.1"/>
    <property type="molecule type" value="Genomic_DNA"/>
</dbReference>
<gene>
    <name evidence="4" type="ORF">KCQ71_15545</name>
</gene>
<comment type="caution">
    <text evidence="4">The sequence shown here is derived from an EMBL/GenBank/DDBJ whole genome shotgun (WGS) entry which is preliminary data.</text>
</comment>
<proteinExistence type="predicted"/>
<dbReference type="RefSeq" id="WP_223407501.1">
    <property type="nucleotide sequence ID" value="NZ_JAGSHT010000014.1"/>
</dbReference>
<keyword evidence="2" id="KW-0812">Transmembrane</keyword>
<protein>
    <submittedName>
        <fullName evidence="4">DUF4342 domain-containing protein</fullName>
    </submittedName>
</protein>
<reference evidence="4 5" key="1">
    <citation type="submission" date="2021-04" db="EMBL/GenBank/DDBJ databases">
        <title>Ruania sp. nov., isolated from sandy soil of mangrove forest.</title>
        <authorList>
            <person name="Ge X."/>
            <person name="Huang R."/>
            <person name="Liu W."/>
        </authorList>
    </citation>
    <scope>NUCLEOTIDE SEQUENCE [LARGE SCALE GENOMIC DNA]</scope>
    <source>
        <strain evidence="4 5">N2-46</strain>
    </source>
</reference>
<evidence type="ECO:0000313" key="5">
    <source>
        <dbReference type="Proteomes" id="UP000826651"/>
    </source>
</evidence>